<name>A0A1R2CD64_9CILI</name>
<accession>A0A1R2CD64</accession>
<proteinExistence type="predicted"/>
<evidence type="ECO:0000313" key="1">
    <source>
        <dbReference type="EMBL" id="OMJ86958.1"/>
    </source>
</evidence>
<dbReference type="Proteomes" id="UP000187209">
    <property type="component" value="Unassembled WGS sequence"/>
</dbReference>
<comment type="caution">
    <text evidence="1">The sequence shown here is derived from an EMBL/GenBank/DDBJ whole genome shotgun (WGS) entry which is preliminary data.</text>
</comment>
<keyword evidence="2" id="KW-1185">Reference proteome</keyword>
<sequence>MELSVLPDMCVAISLHLLPNCFWSSKIRFSSSSVQVSFFISGFRWLCQRSRHCFPVLPSIPRRSFMALAIFVHFFSPWTNTISFIISSSCIFITSWVHEFLLFDIFIIYCDLEYQQKFIESLGWSLYEWFHNT</sequence>
<dbReference type="EMBL" id="MPUH01000190">
    <property type="protein sequence ID" value="OMJ86958.1"/>
    <property type="molecule type" value="Genomic_DNA"/>
</dbReference>
<evidence type="ECO:0000313" key="2">
    <source>
        <dbReference type="Proteomes" id="UP000187209"/>
    </source>
</evidence>
<organism evidence="1 2">
    <name type="scientific">Stentor coeruleus</name>
    <dbReference type="NCBI Taxonomy" id="5963"/>
    <lineage>
        <taxon>Eukaryota</taxon>
        <taxon>Sar</taxon>
        <taxon>Alveolata</taxon>
        <taxon>Ciliophora</taxon>
        <taxon>Postciliodesmatophora</taxon>
        <taxon>Heterotrichea</taxon>
        <taxon>Heterotrichida</taxon>
        <taxon>Stentoridae</taxon>
        <taxon>Stentor</taxon>
    </lineage>
</organism>
<dbReference type="AlphaFoldDB" id="A0A1R2CD64"/>
<reference evidence="1 2" key="1">
    <citation type="submission" date="2016-11" db="EMBL/GenBank/DDBJ databases">
        <title>The macronuclear genome of Stentor coeruleus: a giant cell with tiny introns.</title>
        <authorList>
            <person name="Slabodnick M."/>
            <person name="Ruby J.G."/>
            <person name="Reiff S.B."/>
            <person name="Swart E.C."/>
            <person name="Gosai S."/>
            <person name="Prabakaran S."/>
            <person name="Witkowska E."/>
            <person name="Larue G.E."/>
            <person name="Fisher S."/>
            <person name="Freeman R.M."/>
            <person name="Gunawardena J."/>
            <person name="Chu W."/>
            <person name="Stover N.A."/>
            <person name="Gregory B.D."/>
            <person name="Nowacki M."/>
            <person name="Derisi J."/>
            <person name="Roy S.W."/>
            <person name="Marshall W.F."/>
            <person name="Sood P."/>
        </authorList>
    </citation>
    <scope>NUCLEOTIDE SEQUENCE [LARGE SCALE GENOMIC DNA]</scope>
    <source>
        <strain evidence="1">WM001</strain>
    </source>
</reference>
<gene>
    <name evidence="1" type="ORF">SteCoe_11431</name>
</gene>
<protein>
    <submittedName>
        <fullName evidence="1">Uncharacterized protein</fullName>
    </submittedName>
</protein>